<dbReference type="STRING" id="52670.A0A2I4CQI5"/>
<evidence type="ECO:0000256" key="5">
    <source>
        <dbReference type="ARBA" id="ARBA00022741"/>
    </source>
</evidence>
<evidence type="ECO:0000313" key="16">
    <source>
        <dbReference type="RefSeq" id="XP_013882255.1"/>
    </source>
</evidence>
<dbReference type="InterPro" id="IPR036859">
    <property type="entry name" value="CAP-Gly_dom_sf"/>
</dbReference>
<dbReference type="SUPFAM" id="SSF49879">
    <property type="entry name" value="SMAD/FHA domain"/>
    <property type="match status" value="1"/>
</dbReference>
<keyword evidence="5 10" id="KW-0547">Nucleotide-binding</keyword>
<feature type="domain" description="Kinesin motor" evidence="13">
    <location>
        <begin position="9"/>
        <end position="357"/>
    </location>
</feature>
<dbReference type="RefSeq" id="XP_013882255.1">
    <property type="nucleotide sequence ID" value="XM_014026801.1"/>
</dbReference>
<feature type="compositionally biased region" description="Basic and acidic residues" evidence="12">
    <location>
        <begin position="1565"/>
        <end position="1586"/>
    </location>
</feature>
<feature type="compositionally biased region" description="Polar residues" evidence="12">
    <location>
        <begin position="1594"/>
        <end position="1615"/>
    </location>
</feature>
<dbReference type="Pfam" id="PF00498">
    <property type="entry name" value="FHA"/>
    <property type="match status" value="1"/>
</dbReference>
<feature type="compositionally biased region" description="Polar residues" evidence="12">
    <location>
        <begin position="1814"/>
        <end position="1823"/>
    </location>
</feature>
<organism evidence="15 16">
    <name type="scientific">Austrofundulus limnaeus</name>
    <name type="common">Annual killifish</name>
    <dbReference type="NCBI Taxonomy" id="52670"/>
    <lineage>
        <taxon>Eukaryota</taxon>
        <taxon>Metazoa</taxon>
        <taxon>Chordata</taxon>
        <taxon>Craniata</taxon>
        <taxon>Vertebrata</taxon>
        <taxon>Euteleostomi</taxon>
        <taxon>Actinopterygii</taxon>
        <taxon>Neopterygii</taxon>
        <taxon>Teleostei</taxon>
        <taxon>Neoteleostei</taxon>
        <taxon>Acanthomorphata</taxon>
        <taxon>Ovalentaria</taxon>
        <taxon>Atherinomorphae</taxon>
        <taxon>Cyprinodontiformes</taxon>
        <taxon>Rivulidae</taxon>
        <taxon>Austrofundulus</taxon>
    </lineage>
</organism>
<evidence type="ECO:0000256" key="6">
    <source>
        <dbReference type="ARBA" id="ARBA00022840"/>
    </source>
</evidence>
<dbReference type="SUPFAM" id="SSF74924">
    <property type="entry name" value="Cap-Gly domain"/>
    <property type="match status" value="1"/>
</dbReference>
<dbReference type="FunFam" id="2.60.200.20:FF:000002">
    <property type="entry name" value="Kinesin family member 13A"/>
    <property type="match status" value="1"/>
</dbReference>
<reference evidence="16" key="1">
    <citation type="submission" date="2025-08" db="UniProtKB">
        <authorList>
            <consortium name="RefSeq"/>
        </authorList>
    </citation>
    <scope>IDENTIFICATION</scope>
</reference>
<feature type="compositionally biased region" description="Pro residues" evidence="12">
    <location>
        <begin position="1747"/>
        <end position="1756"/>
    </location>
</feature>
<dbReference type="GO" id="GO:0007018">
    <property type="term" value="P:microtubule-based movement"/>
    <property type="evidence" value="ECO:0007669"/>
    <property type="project" value="InterPro"/>
</dbReference>
<dbReference type="Pfam" id="PF16183">
    <property type="entry name" value="Kinesin_assoc"/>
    <property type="match status" value="1"/>
</dbReference>
<keyword evidence="7 11" id="KW-0175">Coiled coil</keyword>
<dbReference type="PROSITE" id="PS50245">
    <property type="entry name" value="CAP_GLY_2"/>
    <property type="match status" value="1"/>
</dbReference>
<dbReference type="PROSITE" id="PS50067">
    <property type="entry name" value="KINESIN_MOTOR_2"/>
    <property type="match status" value="1"/>
</dbReference>
<feature type="region of interest" description="Disordered" evidence="12">
    <location>
        <begin position="1385"/>
        <end position="1411"/>
    </location>
</feature>
<evidence type="ECO:0000256" key="10">
    <source>
        <dbReference type="PROSITE-ProRule" id="PRU00283"/>
    </source>
</evidence>
<dbReference type="CDD" id="cd01365">
    <property type="entry name" value="KISc_KIF1A_KIF1B"/>
    <property type="match status" value="1"/>
</dbReference>
<evidence type="ECO:0000256" key="4">
    <source>
        <dbReference type="ARBA" id="ARBA00022701"/>
    </source>
</evidence>
<dbReference type="PANTHER" id="PTHR47117">
    <property type="entry name" value="STAR-RELATED LIPID TRANSFER PROTEIN 9"/>
    <property type="match status" value="1"/>
</dbReference>
<dbReference type="Pfam" id="PF12473">
    <property type="entry name" value="DUF3694"/>
    <property type="match status" value="1"/>
</dbReference>
<feature type="region of interest" description="Disordered" evidence="12">
    <location>
        <begin position="653"/>
        <end position="676"/>
    </location>
</feature>
<dbReference type="GO" id="GO:0005874">
    <property type="term" value="C:microtubule"/>
    <property type="evidence" value="ECO:0007669"/>
    <property type="project" value="UniProtKB-KW"/>
</dbReference>
<dbReference type="PRINTS" id="PR00380">
    <property type="entry name" value="KINESINHEAVY"/>
</dbReference>
<dbReference type="InterPro" id="IPR032405">
    <property type="entry name" value="Kinesin_assoc"/>
</dbReference>
<evidence type="ECO:0000256" key="2">
    <source>
        <dbReference type="ARBA" id="ARBA00022490"/>
    </source>
</evidence>
<dbReference type="Pfam" id="PF12423">
    <property type="entry name" value="KIF1B"/>
    <property type="match status" value="1"/>
</dbReference>
<feature type="region of interest" description="Disordered" evidence="12">
    <location>
        <begin position="1919"/>
        <end position="1974"/>
    </location>
</feature>
<dbReference type="InterPro" id="IPR000253">
    <property type="entry name" value="FHA_dom"/>
</dbReference>
<dbReference type="Pfam" id="PF01302">
    <property type="entry name" value="CAP_GLY"/>
    <property type="match status" value="1"/>
</dbReference>
<gene>
    <name evidence="16" type="primary">LOC106531041</name>
</gene>
<dbReference type="Gene3D" id="2.30.30.190">
    <property type="entry name" value="CAP Gly-rich-like domain"/>
    <property type="match status" value="1"/>
</dbReference>
<evidence type="ECO:0000256" key="3">
    <source>
        <dbReference type="ARBA" id="ARBA00022553"/>
    </source>
</evidence>
<dbReference type="GO" id="GO:0005737">
    <property type="term" value="C:cytoplasm"/>
    <property type="evidence" value="ECO:0007669"/>
    <property type="project" value="UniProtKB-ARBA"/>
</dbReference>
<dbReference type="InParanoid" id="A0A2I4CQI5"/>
<dbReference type="PROSITE" id="PS00411">
    <property type="entry name" value="KINESIN_MOTOR_1"/>
    <property type="match status" value="1"/>
</dbReference>
<protein>
    <submittedName>
        <fullName evidence="16">Kinesin-like protein KIF13B</fullName>
    </submittedName>
</protein>
<keyword evidence="4" id="KW-0493">Microtubule</keyword>
<dbReference type="Gene3D" id="6.10.250.2520">
    <property type="match status" value="1"/>
</dbReference>
<evidence type="ECO:0000259" key="13">
    <source>
        <dbReference type="PROSITE" id="PS50067"/>
    </source>
</evidence>
<dbReference type="InterPro" id="IPR019821">
    <property type="entry name" value="Kinesin_motor_CS"/>
</dbReference>
<dbReference type="Gene3D" id="2.60.200.20">
    <property type="match status" value="1"/>
</dbReference>
<accession>A0A2I4CQI5</accession>
<dbReference type="OrthoDB" id="3176171at2759"/>
<keyword evidence="6 10" id="KW-0067">ATP-binding</keyword>
<feature type="compositionally biased region" description="Polar residues" evidence="12">
    <location>
        <begin position="1647"/>
        <end position="1659"/>
    </location>
</feature>
<feature type="compositionally biased region" description="Polar residues" evidence="12">
    <location>
        <begin position="1388"/>
        <end position="1411"/>
    </location>
</feature>
<keyword evidence="2" id="KW-0963">Cytoplasm</keyword>
<keyword evidence="15" id="KW-1185">Reference proteome</keyword>
<feature type="compositionally biased region" description="Basic and acidic residues" evidence="12">
    <location>
        <begin position="1683"/>
        <end position="1696"/>
    </location>
</feature>
<dbReference type="InterPro" id="IPR008984">
    <property type="entry name" value="SMAD_FHA_dom_sf"/>
</dbReference>
<dbReference type="InterPro" id="IPR022164">
    <property type="entry name" value="Kinesin-like"/>
</dbReference>
<dbReference type="SMART" id="SM00129">
    <property type="entry name" value="KISc"/>
    <property type="match status" value="1"/>
</dbReference>
<evidence type="ECO:0000256" key="8">
    <source>
        <dbReference type="ARBA" id="ARBA00023175"/>
    </source>
</evidence>
<feature type="compositionally biased region" description="Basic and acidic residues" evidence="12">
    <location>
        <begin position="1964"/>
        <end position="1974"/>
    </location>
</feature>
<dbReference type="FunFam" id="2.30.30.190:FF:000009">
    <property type="entry name" value="Kinesin family member 13B"/>
    <property type="match status" value="1"/>
</dbReference>
<evidence type="ECO:0000256" key="7">
    <source>
        <dbReference type="ARBA" id="ARBA00023054"/>
    </source>
</evidence>
<keyword evidence="3" id="KW-0597">Phosphoprotein</keyword>
<dbReference type="GO" id="GO:0003777">
    <property type="term" value="F:microtubule motor activity"/>
    <property type="evidence" value="ECO:0007669"/>
    <property type="project" value="InterPro"/>
</dbReference>
<dbReference type="Proteomes" id="UP000192220">
    <property type="component" value="Unplaced"/>
</dbReference>
<evidence type="ECO:0000313" key="15">
    <source>
        <dbReference type="Proteomes" id="UP000192220"/>
    </source>
</evidence>
<dbReference type="FunFam" id="3.40.850.10:FF:000010">
    <property type="entry name" value="Kinesin family member 13A"/>
    <property type="match status" value="1"/>
</dbReference>
<dbReference type="InterPro" id="IPR027417">
    <property type="entry name" value="P-loop_NTPase"/>
</dbReference>
<evidence type="ECO:0000256" key="9">
    <source>
        <dbReference type="ARBA" id="ARBA00023212"/>
    </source>
</evidence>
<evidence type="ECO:0000259" key="14">
    <source>
        <dbReference type="PROSITE" id="PS50245"/>
    </source>
</evidence>
<feature type="binding site" evidence="10">
    <location>
        <begin position="107"/>
        <end position="114"/>
    </location>
    <ligand>
        <name>ATP</name>
        <dbReference type="ChEBI" id="CHEBI:30616"/>
    </ligand>
</feature>
<dbReference type="Gene3D" id="3.40.850.10">
    <property type="entry name" value="Kinesin motor domain"/>
    <property type="match status" value="1"/>
</dbReference>
<proteinExistence type="inferred from homology"/>
<dbReference type="GO" id="GO:0045184">
    <property type="term" value="P:establishment of protein localization"/>
    <property type="evidence" value="ECO:0007669"/>
    <property type="project" value="UniProtKB-ARBA"/>
</dbReference>
<keyword evidence="8 10" id="KW-0505">Motor protein</keyword>
<feature type="region of interest" description="Disordered" evidence="12">
    <location>
        <begin position="1804"/>
        <end position="1823"/>
    </location>
</feature>
<feature type="compositionally biased region" description="Basic and acidic residues" evidence="12">
    <location>
        <begin position="1661"/>
        <end position="1671"/>
    </location>
</feature>
<dbReference type="PROSITE" id="PS00845">
    <property type="entry name" value="CAP_GLY_1"/>
    <property type="match status" value="1"/>
</dbReference>
<evidence type="ECO:0000256" key="11">
    <source>
        <dbReference type="SAM" id="Coils"/>
    </source>
</evidence>
<dbReference type="SUPFAM" id="SSF52540">
    <property type="entry name" value="P-loop containing nucleoside triphosphate hydrolases"/>
    <property type="match status" value="1"/>
</dbReference>
<keyword evidence="9" id="KW-0206">Cytoskeleton</keyword>
<dbReference type="KEGG" id="alim:106531041"/>
<feature type="coiled-coil region" evidence="11">
    <location>
        <begin position="368"/>
        <end position="414"/>
    </location>
</feature>
<feature type="region of interest" description="Disordered" evidence="12">
    <location>
        <begin position="1546"/>
        <end position="1781"/>
    </location>
</feature>
<dbReference type="GeneID" id="106531041"/>
<feature type="compositionally biased region" description="Acidic residues" evidence="12">
    <location>
        <begin position="1550"/>
        <end position="1564"/>
    </location>
</feature>
<name>A0A2I4CQI5_AUSLI</name>
<evidence type="ECO:0000256" key="1">
    <source>
        <dbReference type="ARBA" id="ARBA00004245"/>
    </source>
</evidence>
<dbReference type="SMART" id="SM01052">
    <property type="entry name" value="CAP_GLY"/>
    <property type="match status" value="1"/>
</dbReference>
<dbReference type="InterPro" id="IPR036961">
    <property type="entry name" value="Kinesin_motor_dom_sf"/>
</dbReference>
<dbReference type="Pfam" id="PF00225">
    <property type="entry name" value="Kinesin"/>
    <property type="match status" value="1"/>
</dbReference>
<evidence type="ECO:0000256" key="12">
    <source>
        <dbReference type="SAM" id="MobiDB-lite"/>
    </source>
</evidence>
<comment type="similarity">
    <text evidence="10">Belongs to the TRAFAC class myosin-kinesin ATPase superfamily. Kinesin family.</text>
</comment>
<dbReference type="GO" id="GO:0008017">
    <property type="term" value="F:microtubule binding"/>
    <property type="evidence" value="ECO:0007669"/>
    <property type="project" value="InterPro"/>
</dbReference>
<comment type="subcellular location">
    <subcellularLocation>
        <location evidence="1">Cytoplasm</location>
        <location evidence="1">Cytoskeleton</location>
    </subcellularLocation>
</comment>
<dbReference type="InterPro" id="IPR001752">
    <property type="entry name" value="Kinesin_motor_dom"/>
</dbReference>
<dbReference type="GO" id="GO:0005524">
    <property type="term" value="F:ATP binding"/>
    <property type="evidence" value="ECO:0007669"/>
    <property type="project" value="UniProtKB-UniRule"/>
</dbReference>
<dbReference type="InterPro" id="IPR000938">
    <property type="entry name" value="CAP-Gly_domain"/>
</dbReference>
<dbReference type="InterPro" id="IPR022140">
    <property type="entry name" value="Kinesin-like_KIF1-typ"/>
</dbReference>
<feature type="compositionally biased region" description="Polar residues" evidence="12">
    <location>
        <begin position="1625"/>
        <end position="1638"/>
    </location>
</feature>
<sequence>MDENSSDSNVKVAVRLRPMNRREKDLKTKCVVEMEGNQTILHPAITNLSKGDPRNQPKAFAYDYCFWSMDESQKDKFAGQDVVFQCLGESLLNNAFLGYNACIFAYGQTGSGKSYTMMGSADQPGLIPRLCSSLFNRTMQEAREGETFTVEVSYMEIYNEKVRDLLDPKGSRQALRVREHNVLGPYVDGLSRLAVTSYKDIESLMSEGNKSRTVAATNMNEESSRSHAVFNIILTHTLKDLRSGTSGEKVSKLSLVDLAGSERAAKTGAAGERLKEGSNINKSLSTLGLVISALADQGAGHNKNKFVPYRDSVLTWLLKDSLGGNSRTAMVATISPAADNYDETLSTLRYADRAKNIVNHAVVNEDPNARIIRELREEVEKLKEQLTEAESMKAPELKDRLEESEKLIQEMTVTWEEKLRKTEAVAQERQKQLESLGISLQSSGIRVVDDKCFLVNLNADPALNELLVYYLKEHACVGSADSQDIQLCGMAIQAEHCVIDITENNCVMLTPHRGARTCVNGAEVTSPVQLHHGNRILWGNNHYFRISIPRQKLHTAAEDEESGAAMKKCLSTEQLEVDLDASSDVSSELSFGYEFAQAEVMMKGMGTNDPLQSVLQTLERQYEEEKRCALERQRLMYEQELQQLRQRLVPEKPSPLLDSSGLPVGASAAVTSPGSHKRVRRWSEDREAMMTRSLRRLREQIVRAKLLAQEASFIAEELNKRTEYLVTLQIPAANLDANRKRDAVLSEPAIQVRRKGKGKQIWALEKLENRLVDMRELYQEWKDFDEDNPVMRSYFKRADPFFDEHENHSLIGVANVFLACLFYDVKLQYAVPIINQKGEVAGRLHVEVWRGTESSEYEGVGRPDLQLIDANGESQERRLDCVVKILQATGLPRHLSNFVFCQYLFWGLEEPVFTAPEVATSSSSSASRDPQCTVVFDNTKELSVPISEDLLEFLADGAVAIEVYGHKQENHRRNLALWDLGVIQAKTRSLRERWSEVTRRLELWVQLMELNEAGEYTAVEVLPAKDVRTGGIFQLKQGQSRRIRVEVRSVADSGTMPLITASILSVSIGDIKVRQTRASKNEPHLGGDEEMDSYQEVDLERMREQWLVTLTQRQEYLDQQLQKIVSKPDKSEDDVERESQLLECRLTLTEERNAVLVPSAGSGIPGAPVERVPVPGMETHIPVLFLDLSADDFQSSLSAPLAGGLDALLSGEDEDDFFELQIVKHFDPLVKVEASWDSTVHECPHLSRAVSPDQRVYLTVHTVVQLSHPAHMHLVLRKRICVNVTGKQGFAQSLLKKMSQRSTIPGCGVTFEIVSNIPGDIHGPEDRELLARLATSGEDDQSADNEAAIEKYLRSVLAVENILTLDRLRQEVTVREHLAAKGKAGQHCLSSSNINRGSESHQDLSASPSKRSLNQETVLSGFAASYLPPVKAVPKLLLSLLPGGKEDKEQTAVHQQAQSVPRIMVQSASVEENMSKHLQSVPLEELVPADMEPHIPKSISLPPPIIPEAENLTLDPVSDLSAGYKSPSRSKDKPLDVYTLSWDLPSSFDNGDEILESGPDEVEDEVTKKLSADQSDHQKNLADVAEKTNLFKPNKTQSESNLNQEEPNQSPSVSVTAEEPAAGPENQTKSNQDSTPHSVGSKLDISEPQTESVSEQNLETCPERTSVEHLDVVAAAEENVEQSLHDETQSCDREPEGQVGSVVQLQAQQEQAAPERTIDPDLIPASIEASVPQEPPAAEPLDINGTPDPPAPPPTKPLHQVPGSSALDGFPPPSSKVPLSAANPFKIQKVKSSDLRSFQQIVEQEGNNPPPVDRTSSLGSGLNLSVPTESLEIISDSEEGDEAASAVLPDWLKEGEFVTVGTNKSGTVRFVGPTDFAEGTWVGVELEVPAGKNDGSVGGKHYFHCNPGYGVLVRPDRVTRGGAKRRRPQQQQQQKRRSANLSGSSPNLAALTVLAKGEAGSGRGRGDSRKSWNT</sequence>
<feature type="domain" description="CAP-Gly" evidence="14">
    <location>
        <begin position="1872"/>
        <end position="1914"/>
    </location>
</feature>
<feature type="compositionally biased region" description="Basic residues" evidence="12">
    <location>
        <begin position="1922"/>
        <end position="1938"/>
    </location>
</feature>